<dbReference type="GO" id="GO:0051287">
    <property type="term" value="F:NAD binding"/>
    <property type="evidence" value="ECO:0007669"/>
    <property type="project" value="InterPro"/>
</dbReference>
<reference evidence="7 8" key="1">
    <citation type="submission" date="2019-02" db="EMBL/GenBank/DDBJ databases">
        <authorList>
            <consortium name="Pathogen Informatics"/>
        </authorList>
    </citation>
    <scope>NUCLEOTIDE SEQUENCE [LARGE SCALE GENOMIC DNA]</scope>
    <source>
        <strain evidence="7 8">3012STDY7089603</strain>
    </source>
</reference>
<keyword evidence="8" id="KW-1185">Reference proteome</keyword>
<dbReference type="EC" id="1.1.1.95" evidence="7"/>
<accession>A0A8H2R214</accession>
<feature type="domain" description="D-isomer specific 2-hydroxyacid dehydrogenase catalytic" evidence="5">
    <location>
        <begin position="51"/>
        <end position="304"/>
    </location>
</feature>
<evidence type="ECO:0000256" key="1">
    <source>
        <dbReference type="ARBA" id="ARBA00005854"/>
    </source>
</evidence>
<evidence type="ECO:0000256" key="3">
    <source>
        <dbReference type="ARBA" id="ARBA00023027"/>
    </source>
</evidence>
<gene>
    <name evidence="7" type="primary">serA</name>
    <name evidence="7" type="ORF">NCTC13150_01743</name>
</gene>
<dbReference type="InterPro" id="IPR006140">
    <property type="entry name" value="D-isomer_DH_NAD-bd"/>
</dbReference>
<proteinExistence type="inferred from homology"/>
<dbReference type="GO" id="GO:0004617">
    <property type="term" value="F:phosphoglycerate dehydrogenase activity"/>
    <property type="evidence" value="ECO:0007669"/>
    <property type="project" value="UniProtKB-EC"/>
</dbReference>
<evidence type="ECO:0000259" key="6">
    <source>
        <dbReference type="Pfam" id="PF02826"/>
    </source>
</evidence>
<comment type="caution">
    <text evidence="7">The sequence shown here is derived from an EMBL/GenBank/DDBJ whole genome shotgun (WGS) entry which is preliminary data.</text>
</comment>
<dbReference type="InterPro" id="IPR036291">
    <property type="entry name" value="NAD(P)-bd_dom_sf"/>
</dbReference>
<evidence type="ECO:0000313" key="7">
    <source>
        <dbReference type="EMBL" id="VFB17158.1"/>
    </source>
</evidence>
<dbReference type="Proteomes" id="UP000377798">
    <property type="component" value="Unassembled WGS sequence"/>
</dbReference>
<keyword evidence="3" id="KW-0520">NAD</keyword>
<dbReference type="PANTHER" id="PTHR43333">
    <property type="entry name" value="2-HACID_DH_C DOMAIN-CONTAINING PROTEIN"/>
    <property type="match status" value="1"/>
</dbReference>
<evidence type="ECO:0000313" key="8">
    <source>
        <dbReference type="Proteomes" id="UP000377798"/>
    </source>
</evidence>
<sequence length="310" mass="35077">MTKVLLTREINQTYREKIKDLGYQVQLMEEGGSLEDIDLALGGLALRKLDFSQLKKLQAVFLTSMGVDYLPLDYFSKKGIILANNQGVYAETIGEFIVFNLLQLQKANRFFIQKQEAHLWEKPKTGLGTLKGKTVLFFGTGSLAQAGARRLEAFGVQLLGYRKSPKPQAPFQEIVTDQNLDQALKRADFLVLTLPKTKETYHLINRDLLAKTKPGVKIINVARGDIIQEEALVDYLESGHVAGACLDVFEKEPLDPASPLWDMDQVYITPHHSYSSEGDREIEYKTIMENLKRFKKNQPLIHVVDTDKGY</sequence>
<dbReference type="SUPFAM" id="SSF51735">
    <property type="entry name" value="NAD(P)-binding Rossmann-fold domains"/>
    <property type="match status" value="1"/>
</dbReference>
<feature type="domain" description="D-isomer specific 2-hydroxyacid dehydrogenase NAD-binding" evidence="6">
    <location>
        <begin position="101"/>
        <end position="272"/>
    </location>
</feature>
<dbReference type="Pfam" id="PF00389">
    <property type="entry name" value="2-Hacid_dh"/>
    <property type="match status" value="1"/>
</dbReference>
<dbReference type="Pfam" id="PF02826">
    <property type="entry name" value="2-Hacid_dh_C"/>
    <property type="match status" value="1"/>
</dbReference>
<dbReference type="Gene3D" id="3.40.50.720">
    <property type="entry name" value="NAD(P)-binding Rossmann-like Domain"/>
    <property type="match status" value="2"/>
</dbReference>
<dbReference type="SUPFAM" id="SSF52283">
    <property type="entry name" value="Formate/glycerate dehydrogenase catalytic domain-like"/>
    <property type="match status" value="1"/>
</dbReference>
<evidence type="ECO:0000259" key="5">
    <source>
        <dbReference type="Pfam" id="PF00389"/>
    </source>
</evidence>
<organism evidence="7 8">
    <name type="scientific">Urinicoccus massiliensis</name>
    <dbReference type="NCBI Taxonomy" id="1723382"/>
    <lineage>
        <taxon>Bacteria</taxon>
        <taxon>Bacillati</taxon>
        <taxon>Bacillota</taxon>
        <taxon>Tissierellia</taxon>
        <taxon>Tissierellales</taxon>
        <taxon>Peptoniphilaceae</taxon>
        <taxon>Urinicoccus</taxon>
    </lineage>
</organism>
<name>A0A8H2R214_9FIRM</name>
<keyword evidence="2 4" id="KW-0560">Oxidoreductase</keyword>
<protein>
    <submittedName>
        <fullName evidence="7">D-3-phosphoglycerate dehydrogenase</fullName>
        <ecNumber evidence="7">1.1.1.95</ecNumber>
    </submittedName>
</protein>
<dbReference type="EMBL" id="CAACYI010000001">
    <property type="protein sequence ID" value="VFB17158.1"/>
    <property type="molecule type" value="Genomic_DNA"/>
</dbReference>
<dbReference type="AlphaFoldDB" id="A0A8H2R214"/>
<evidence type="ECO:0000256" key="2">
    <source>
        <dbReference type="ARBA" id="ARBA00023002"/>
    </source>
</evidence>
<dbReference type="InterPro" id="IPR006139">
    <property type="entry name" value="D-isomer_2_OHA_DH_cat_dom"/>
</dbReference>
<comment type="similarity">
    <text evidence="1 4">Belongs to the D-isomer specific 2-hydroxyacid dehydrogenase family.</text>
</comment>
<dbReference type="RefSeq" id="WP_131749763.1">
    <property type="nucleotide sequence ID" value="NZ_CAACYI010000001.1"/>
</dbReference>
<dbReference type="PANTHER" id="PTHR43333:SF1">
    <property type="entry name" value="D-ISOMER SPECIFIC 2-HYDROXYACID DEHYDROGENASE NAD-BINDING DOMAIN-CONTAINING PROTEIN"/>
    <property type="match status" value="1"/>
</dbReference>
<evidence type="ECO:0000256" key="4">
    <source>
        <dbReference type="RuleBase" id="RU003719"/>
    </source>
</evidence>